<accession>A0A2K2U397</accession>
<organism evidence="2 3">
    <name type="scientific">Rubneribacter badeniensis</name>
    <dbReference type="NCBI Taxonomy" id="2070688"/>
    <lineage>
        <taxon>Bacteria</taxon>
        <taxon>Bacillati</taxon>
        <taxon>Actinomycetota</taxon>
        <taxon>Coriobacteriia</taxon>
        <taxon>Eggerthellales</taxon>
        <taxon>Eggerthellaceae</taxon>
        <taxon>Rubneribacter</taxon>
    </lineage>
</organism>
<feature type="transmembrane region" description="Helical" evidence="1">
    <location>
        <begin position="166"/>
        <end position="184"/>
    </location>
</feature>
<dbReference type="AlphaFoldDB" id="A0A2K2U397"/>
<feature type="transmembrane region" description="Helical" evidence="1">
    <location>
        <begin position="7"/>
        <end position="28"/>
    </location>
</feature>
<protein>
    <submittedName>
        <fullName evidence="2">LuxR family transcriptional regulator</fullName>
    </submittedName>
</protein>
<dbReference type="EMBL" id="PPEL01000077">
    <property type="protein sequence ID" value="PNV64650.1"/>
    <property type="molecule type" value="Genomic_DNA"/>
</dbReference>
<sequence length="365" mass="38338">MREQEHGFALVGRPTVFDVGIGVLYFFASHMVIRTMYYVGVDRSLAELSTFFLIVVCALALAHLLAKPLLRARLFIESSFGVPAVSMVAAVGAALALVSMLPVVGVGLFWASGALLGLACGWMTVIWTSTIRASRPDPDSFFIDPSLAVAVAVYFLFRLVSTFSDAVAQGFLLALPLAALACIVRAGRDEGGAAIVGERAQALQVLVVVAAVFAVGCSVVAFLSGREDGVLSSGLNYMVLFEALAVLTVMFCSGSMGRFAWEGSALGARGTAALTLCVCVVPLFCIGLVMGGAGIPDRSPDALWETSVWVLIVAIFAYDIRTSPYAVKGLAVGVMFEAMCVGQLVVRASTLGGGGARFRRALVWA</sequence>
<proteinExistence type="predicted"/>
<keyword evidence="1" id="KW-0812">Transmembrane</keyword>
<keyword evidence="3" id="KW-1185">Reference proteome</keyword>
<evidence type="ECO:0000313" key="3">
    <source>
        <dbReference type="Proteomes" id="UP000236488"/>
    </source>
</evidence>
<feature type="transmembrane region" description="Helical" evidence="1">
    <location>
        <begin position="107"/>
        <end position="129"/>
    </location>
</feature>
<comment type="caution">
    <text evidence="2">The sequence shown here is derived from an EMBL/GenBank/DDBJ whole genome shotgun (WGS) entry which is preliminary data.</text>
</comment>
<feature type="transmembrane region" description="Helical" evidence="1">
    <location>
        <begin position="141"/>
        <end position="160"/>
    </location>
</feature>
<reference evidence="2 3" key="1">
    <citation type="journal article" date="2018" name="Int. J. Syst. Evol. Microbiol.">
        <title>Rubneribacter badeniensis gen. nov., sp. nov. and Enteroscipio rubneri gen. nov., sp. nov., new members of the Eggerthellaceae isolated from human faeces.</title>
        <authorList>
            <person name="Danylec N."/>
            <person name="Gobl A."/>
            <person name="Stoll D.A."/>
            <person name="Hetzer B."/>
            <person name="Kulling S.E."/>
            <person name="Huch M."/>
        </authorList>
    </citation>
    <scope>NUCLEOTIDE SEQUENCE [LARGE SCALE GENOMIC DNA]</scope>
    <source>
        <strain evidence="2 3">ResAG-85</strain>
    </source>
</reference>
<feature type="transmembrane region" description="Helical" evidence="1">
    <location>
        <begin position="205"/>
        <end position="225"/>
    </location>
</feature>
<evidence type="ECO:0000256" key="1">
    <source>
        <dbReference type="SAM" id="Phobius"/>
    </source>
</evidence>
<gene>
    <name evidence="2" type="ORF">C2L80_10765</name>
</gene>
<name>A0A2K2U397_9ACTN</name>
<feature type="transmembrane region" description="Helical" evidence="1">
    <location>
        <begin position="237"/>
        <end position="261"/>
    </location>
</feature>
<feature type="transmembrane region" description="Helical" evidence="1">
    <location>
        <begin position="48"/>
        <end position="66"/>
    </location>
</feature>
<feature type="transmembrane region" description="Helical" evidence="1">
    <location>
        <begin position="78"/>
        <end position="101"/>
    </location>
</feature>
<keyword evidence="1" id="KW-1133">Transmembrane helix</keyword>
<keyword evidence="1" id="KW-0472">Membrane</keyword>
<dbReference type="Proteomes" id="UP000236488">
    <property type="component" value="Unassembled WGS sequence"/>
</dbReference>
<evidence type="ECO:0000313" key="2">
    <source>
        <dbReference type="EMBL" id="PNV64650.1"/>
    </source>
</evidence>
<feature type="transmembrane region" description="Helical" evidence="1">
    <location>
        <begin position="302"/>
        <end position="320"/>
    </location>
</feature>
<feature type="transmembrane region" description="Helical" evidence="1">
    <location>
        <begin position="273"/>
        <end position="296"/>
    </location>
</feature>